<organism evidence="7 8">
    <name type="scientific">Klebsiella michiganensis (strain ATCC 8724 / DSM 4798 / JCM 20051 / NBRC 3318 / NRRL B-199 / KCTC 1686 / BUCSAV 143 / CCM 1901)</name>
    <dbReference type="NCBI Taxonomy" id="1006551"/>
    <lineage>
        <taxon>Bacteria</taxon>
        <taxon>Pseudomonadati</taxon>
        <taxon>Pseudomonadota</taxon>
        <taxon>Gammaproteobacteria</taxon>
        <taxon>Enterobacterales</taxon>
        <taxon>Enterobacteriaceae</taxon>
        <taxon>Klebsiella/Raoultella group</taxon>
        <taxon>Klebsiella</taxon>
    </lineage>
</organism>
<dbReference type="SUPFAM" id="SSF53790">
    <property type="entry name" value="Tetrapyrrole methylase"/>
    <property type="match status" value="1"/>
</dbReference>
<dbReference type="EMBL" id="CP003218">
    <property type="protein sequence ID" value="AEX02027.1"/>
    <property type="molecule type" value="Genomic_DNA"/>
</dbReference>
<dbReference type="RefSeq" id="WP_014226633.1">
    <property type="nucleotide sequence ID" value="NC_016612.1"/>
</dbReference>
<sequence>MLTVVGMGPSGLHLMTPAARDAVASADALVGGKRHLQQFPEFDGERFALGANIAELLLWLGEREAQKVVVLASGDPLFYGIGTRLIAHFGIERVRIIPGISAVQYLCAKAGIDMNDIWLTSSHGRDVCFDELARQRKVAMVTDGRCGPREIAAQLAARGKGYRWMVIGENLAMDNERIRWLPVSEVDGEYEMNAVVILDER</sequence>
<keyword evidence="3 7" id="KW-0489">Methyltransferase</keyword>
<dbReference type="Proteomes" id="UP000007843">
    <property type="component" value="Chromosome"/>
</dbReference>
<protein>
    <submittedName>
        <fullName evidence="7">Cobalt-precorrin-6Y C(5)-methyltransferase</fullName>
    </submittedName>
</protein>
<evidence type="ECO:0000256" key="3">
    <source>
        <dbReference type="ARBA" id="ARBA00022603"/>
    </source>
</evidence>
<evidence type="ECO:0000256" key="1">
    <source>
        <dbReference type="ARBA" id="ARBA00004953"/>
    </source>
</evidence>
<dbReference type="HOGENOM" id="CLU_089162_2_0_6"/>
<dbReference type="CDD" id="cd11644">
    <property type="entry name" value="Precorrin-6Y-MT"/>
    <property type="match status" value="1"/>
</dbReference>
<gene>
    <name evidence="7" type="ordered locus">KOX_01410</name>
</gene>
<dbReference type="PANTHER" id="PTHR43182:SF1">
    <property type="entry name" value="COBALT-PRECORRIN-7 C(5)-METHYLTRANSFERASE"/>
    <property type="match status" value="1"/>
</dbReference>
<dbReference type="GO" id="GO:0008276">
    <property type="term" value="F:protein methyltransferase activity"/>
    <property type="evidence" value="ECO:0007669"/>
    <property type="project" value="InterPro"/>
</dbReference>
<name>A0A0H3H0Z9_KLEM8</name>
<evidence type="ECO:0000256" key="5">
    <source>
        <dbReference type="ARBA" id="ARBA00022691"/>
    </source>
</evidence>
<feature type="domain" description="Tetrapyrrole methylase" evidence="6">
    <location>
        <begin position="1"/>
        <end position="185"/>
    </location>
</feature>
<dbReference type="InterPro" id="IPR012818">
    <property type="entry name" value="CbiE"/>
</dbReference>
<dbReference type="InterPro" id="IPR035996">
    <property type="entry name" value="4pyrrol_Methylase_sf"/>
</dbReference>
<dbReference type="InterPro" id="IPR050714">
    <property type="entry name" value="Cobalamin_biosynth_MTase"/>
</dbReference>
<dbReference type="NCBIfam" id="TIGR02467">
    <property type="entry name" value="CbiE"/>
    <property type="match status" value="1"/>
</dbReference>
<evidence type="ECO:0000256" key="4">
    <source>
        <dbReference type="ARBA" id="ARBA00022679"/>
    </source>
</evidence>
<dbReference type="GO" id="GO:0032259">
    <property type="term" value="P:methylation"/>
    <property type="evidence" value="ECO:0007669"/>
    <property type="project" value="UniProtKB-KW"/>
</dbReference>
<dbReference type="AlphaFoldDB" id="A0A0H3H0Z9"/>
<dbReference type="KEGG" id="kox:KOX_01410"/>
<dbReference type="UniPathway" id="UPA00148"/>
<evidence type="ECO:0000259" key="6">
    <source>
        <dbReference type="Pfam" id="PF00590"/>
    </source>
</evidence>
<evidence type="ECO:0000313" key="7">
    <source>
        <dbReference type="EMBL" id="AEX02027.1"/>
    </source>
</evidence>
<accession>A0A0H3H0Z9</accession>
<dbReference type="InterPro" id="IPR014776">
    <property type="entry name" value="4pyrrole_Mease_sub2"/>
</dbReference>
<dbReference type="GO" id="GO:0009236">
    <property type="term" value="P:cobalamin biosynthetic process"/>
    <property type="evidence" value="ECO:0007669"/>
    <property type="project" value="UniProtKB-UniPathway"/>
</dbReference>
<proteinExistence type="predicted"/>
<dbReference type="Gene3D" id="3.40.1010.10">
    <property type="entry name" value="Cobalt-precorrin-4 Transmethylase, Domain 1"/>
    <property type="match status" value="1"/>
</dbReference>
<dbReference type="InterPro" id="IPR000878">
    <property type="entry name" value="4pyrrol_Mease"/>
</dbReference>
<dbReference type="Pfam" id="PF00590">
    <property type="entry name" value="TP_methylase"/>
    <property type="match status" value="1"/>
</dbReference>
<evidence type="ECO:0000313" key="8">
    <source>
        <dbReference type="Proteomes" id="UP000007843"/>
    </source>
</evidence>
<keyword evidence="5" id="KW-0949">S-adenosyl-L-methionine</keyword>
<keyword evidence="2" id="KW-0169">Cobalamin biosynthesis</keyword>
<reference evidence="7 8" key="1">
    <citation type="journal article" date="2012" name="J. Bacteriol.">
        <title>Complete genome sequence of Klebsiella oxytoca KCTC 1686, used in production of 2,3-butanediol.</title>
        <authorList>
            <person name="Shin S.H."/>
            <person name="Kim S."/>
            <person name="Kim J.Y."/>
            <person name="Lee S."/>
            <person name="Um Y."/>
            <person name="Oh M.K."/>
            <person name="Kim Y.R."/>
            <person name="Lee J."/>
            <person name="Yang K.S."/>
        </authorList>
    </citation>
    <scope>NUCLEOTIDE SEQUENCE [LARGE SCALE GENOMIC DNA]</scope>
    <source>
        <strain evidence="8">ATCC 8724 / DSM 4798 / JCM 20051 / NBRC 3318 / NRRL B-199 / KCTC 1686</strain>
    </source>
</reference>
<dbReference type="InterPro" id="IPR014777">
    <property type="entry name" value="4pyrrole_Mease_sub1"/>
</dbReference>
<comment type="pathway">
    <text evidence="1">Cofactor biosynthesis; adenosylcobalamin biosynthesis.</text>
</comment>
<keyword evidence="4 7" id="KW-0808">Transferase</keyword>
<dbReference type="NCBIfam" id="NF004454">
    <property type="entry name" value="PRK05787.1-1"/>
    <property type="match status" value="1"/>
</dbReference>
<evidence type="ECO:0000256" key="2">
    <source>
        <dbReference type="ARBA" id="ARBA00022573"/>
    </source>
</evidence>
<dbReference type="Gene3D" id="3.30.950.10">
    <property type="entry name" value="Methyltransferase, Cobalt-precorrin-4 Transmethylase, Domain 2"/>
    <property type="match status" value="1"/>
</dbReference>
<dbReference type="PANTHER" id="PTHR43182">
    <property type="entry name" value="COBALT-PRECORRIN-6B C(15)-METHYLTRANSFERASE (DECARBOXYLATING)"/>
    <property type="match status" value="1"/>
</dbReference>